<evidence type="ECO:0008006" key="3">
    <source>
        <dbReference type="Google" id="ProtNLM"/>
    </source>
</evidence>
<reference evidence="2" key="1">
    <citation type="submission" date="2017-05" db="UniProtKB">
        <authorList>
            <consortium name="EnsemblMetazoa"/>
        </authorList>
    </citation>
    <scope>IDENTIFICATION</scope>
</reference>
<dbReference type="AlphaFoldDB" id="A0A1X7VW76"/>
<feature type="signal peptide" evidence="1">
    <location>
        <begin position="1"/>
        <end position="21"/>
    </location>
</feature>
<name>A0A1X7VW76_AMPQE</name>
<protein>
    <recommendedName>
        <fullName evidence="3">WAP domain-containing protein</fullName>
    </recommendedName>
</protein>
<evidence type="ECO:0000313" key="2">
    <source>
        <dbReference type="EnsemblMetazoa" id="Aqu2.1.43658_001"/>
    </source>
</evidence>
<keyword evidence="1" id="KW-0732">Signal</keyword>
<dbReference type="InParanoid" id="A0A1X7VW76"/>
<accession>A0A1X7VW76</accession>
<evidence type="ECO:0000256" key="1">
    <source>
        <dbReference type="SAM" id="SignalP"/>
    </source>
</evidence>
<dbReference type="EnsemblMetazoa" id="Aqu2.1.43658_001">
    <property type="protein sequence ID" value="Aqu2.1.43658_001"/>
    <property type="gene ID" value="Aqu2.1.43658"/>
</dbReference>
<proteinExistence type="predicted"/>
<feature type="chain" id="PRO_5012168778" description="WAP domain-containing protein" evidence="1">
    <location>
        <begin position="22"/>
        <end position="335"/>
    </location>
</feature>
<sequence>MDMKISLALICAVMVFSFTHGSPVVHTRDNKITAECKPGYTWCKMSETCCETERCQNGYCYDYQAVATGKREKVKQSFELEDDVRSSIISCPDGYIWCSHLRKCCSACGLTSCLTKHSRKKVKQSFELEDDVRSSFISCPQRGYIWCSHLRKCCAACGLTSCVTRQSLPLTSECVIPCSFDQNYGCCNSNQVCLRTGCHPNPDLNLPPGFAPSTTNEEDRLSAPLKSSCYIPCVHDRNGCCNFNEVCLRTGCYSKVPVLGPPTTNEEDRLSASHESSYKSCIVPCVHSLSGCCEQGQTCKPTGCQSGPFANEKEKADFNELIDAKNEEYEEFDLQ</sequence>
<organism evidence="2">
    <name type="scientific">Amphimedon queenslandica</name>
    <name type="common">Sponge</name>
    <dbReference type="NCBI Taxonomy" id="400682"/>
    <lineage>
        <taxon>Eukaryota</taxon>
        <taxon>Metazoa</taxon>
        <taxon>Porifera</taxon>
        <taxon>Demospongiae</taxon>
        <taxon>Heteroscleromorpha</taxon>
        <taxon>Haplosclerida</taxon>
        <taxon>Niphatidae</taxon>
        <taxon>Amphimedon</taxon>
    </lineage>
</organism>